<keyword evidence="1" id="KW-1133">Transmembrane helix</keyword>
<feature type="transmembrane region" description="Helical" evidence="1">
    <location>
        <begin position="25"/>
        <end position="42"/>
    </location>
</feature>
<proteinExistence type="predicted"/>
<dbReference type="KEGG" id="ehr:EHR_14185"/>
<keyword evidence="3" id="KW-1185">Reference proteome</keyword>
<gene>
    <name evidence="2" type="ordered locus">EHR_14185</name>
</gene>
<sequence>MALFKKKNTFELILIEQNNQRMRRLFQIICGLNALIVNTSFIQKILVMRRFALIVVITFVLVLGND</sequence>
<protein>
    <submittedName>
        <fullName evidence="2">Uncharacterized protein</fullName>
    </submittedName>
</protein>
<name>I6TDZ2_ENTHA</name>
<organism evidence="2 3">
    <name type="scientific">Enterococcus hirae (strain ATCC 9790 / DSM 20160 / JCM 8729 / LMG 6399 / NBRC 3181 / NCIMB 6459 / NCDO 1258 / NCTC 12367 / WDCM 00089 / R)</name>
    <dbReference type="NCBI Taxonomy" id="768486"/>
    <lineage>
        <taxon>Bacteria</taxon>
        <taxon>Bacillati</taxon>
        <taxon>Bacillota</taxon>
        <taxon>Bacilli</taxon>
        <taxon>Lactobacillales</taxon>
        <taxon>Enterococcaceae</taxon>
        <taxon>Enterococcus</taxon>
    </lineage>
</organism>
<feature type="transmembrane region" description="Helical" evidence="1">
    <location>
        <begin position="48"/>
        <end position="64"/>
    </location>
</feature>
<dbReference type="AlphaFoldDB" id="I6TDZ2"/>
<keyword evidence="1" id="KW-0472">Membrane</keyword>
<keyword evidence="1" id="KW-0812">Transmembrane</keyword>
<reference evidence="2 3" key="1">
    <citation type="journal article" date="2012" name="J. Bacteriol.">
        <title>Genome sequence of Enterococcus hirae (Streptococcus faecalis) ATCC 9790, a model organism for the study of ion transport, bioenergetics, and copper homeostasis.</title>
        <authorList>
            <person name="Gaechter T."/>
            <person name="Wunderlin C."/>
            <person name="Schmidheini T."/>
            <person name="Solioz M."/>
        </authorList>
    </citation>
    <scope>NUCLEOTIDE SEQUENCE [LARGE SCALE GENOMIC DNA]</scope>
    <source>
        <strain evidence="3">ATCC 9790 / DSM 20160 / JCM 8729 / LMG 6399 / NBRC 3181 / NCIMB 6459 / NCDO 1258 / NCTC 12367 / WDCM 00089 / R</strain>
    </source>
</reference>
<evidence type="ECO:0000313" key="2">
    <source>
        <dbReference type="EMBL" id="AFM71684.1"/>
    </source>
</evidence>
<accession>I6TDZ2</accession>
<dbReference type="EMBL" id="CP003504">
    <property type="protein sequence ID" value="AFM71684.1"/>
    <property type="molecule type" value="Genomic_DNA"/>
</dbReference>
<dbReference type="HOGENOM" id="CLU_2824467_0_0_9"/>
<dbReference type="Proteomes" id="UP000002895">
    <property type="component" value="Chromosome"/>
</dbReference>
<evidence type="ECO:0000256" key="1">
    <source>
        <dbReference type="SAM" id="Phobius"/>
    </source>
</evidence>
<evidence type="ECO:0000313" key="3">
    <source>
        <dbReference type="Proteomes" id="UP000002895"/>
    </source>
</evidence>